<evidence type="ECO:0000259" key="2">
    <source>
        <dbReference type="PROSITE" id="PS50883"/>
    </source>
</evidence>
<dbReference type="OrthoDB" id="5894408at2"/>
<dbReference type="Pfam" id="PF00563">
    <property type="entry name" value="EAL"/>
    <property type="match status" value="1"/>
</dbReference>
<dbReference type="Proteomes" id="UP000282800">
    <property type="component" value="Unassembled WGS sequence"/>
</dbReference>
<evidence type="ECO:0000256" key="1">
    <source>
        <dbReference type="SAM" id="Phobius"/>
    </source>
</evidence>
<feature type="domain" description="HAMP" evidence="3">
    <location>
        <begin position="171"/>
        <end position="223"/>
    </location>
</feature>
<gene>
    <name evidence="5" type="ORF">EJA06_020450</name>
</gene>
<dbReference type="InterPro" id="IPR000160">
    <property type="entry name" value="GGDEF_dom"/>
</dbReference>
<organism evidence="5 6">
    <name type="scientific">Pseudomonas songnenensis</name>
    <dbReference type="NCBI Taxonomy" id="1176259"/>
    <lineage>
        <taxon>Bacteria</taxon>
        <taxon>Pseudomonadati</taxon>
        <taxon>Pseudomonadota</taxon>
        <taxon>Gammaproteobacteria</taxon>
        <taxon>Pseudomonadales</taxon>
        <taxon>Pseudomonadaceae</taxon>
        <taxon>Pseudomonas</taxon>
    </lineage>
</organism>
<keyword evidence="1" id="KW-0472">Membrane</keyword>
<feature type="domain" description="EAL" evidence="2">
    <location>
        <begin position="408"/>
        <end position="656"/>
    </location>
</feature>
<dbReference type="NCBIfam" id="TIGR00254">
    <property type="entry name" value="GGDEF"/>
    <property type="match status" value="1"/>
</dbReference>
<dbReference type="PROSITE" id="PS50883">
    <property type="entry name" value="EAL"/>
    <property type="match status" value="1"/>
</dbReference>
<dbReference type="AlphaFoldDB" id="A0A482UD57"/>
<dbReference type="Pfam" id="PF00990">
    <property type="entry name" value="GGDEF"/>
    <property type="match status" value="1"/>
</dbReference>
<name>A0A482UD57_9PSED</name>
<dbReference type="PANTHER" id="PTHR33121:SF23">
    <property type="entry name" value="CYCLIC DI-GMP PHOSPHODIESTERASE PDEB"/>
    <property type="match status" value="1"/>
</dbReference>
<dbReference type="SUPFAM" id="SSF141868">
    <property type="entry name" value="EAL domain-like"/>
    <property type="match status" value="1"/>
</dbReference>
<accession>A0A482UD57</accession>
<keyword evidence="1" id="KW-1133">Transmembrane helix</keyword>
<dbReference type="Gene3D" id="3.30.110.200">
    <property type="match status" value="1"/>
</dbReference>
<dbReference type="NCBIfam" id="NF045673">
    <property type="entry name" value="c-di-GMPRcptLapD"/>
    <property type="match status" value="1"/>
</dbReference>
<dbReference type="PANTHER" id="PTHR33121">
    <property type="entry name" value="CYCLIC DI-GMP PHOSPHODIESTERASE PDEF"/>
    <property type="match status" value="1"/>
</dbReference>
<dbReference type="SMART" id="SM00052">
    <property type="entry name" value="EAL"/>
    <property type="match status" value="1"/>
</dbReference>
<evidence type="ECO:0000259" key="4">
    <source>
        <dbReference type="PROSITE" id="PS50887"/>
    </source>
</evidence>
<protein>
    <submittedName>
        <fullName evidence="5">EAL domain-containing protein</fullName>
    </submittedName>
</protein>
<evidence type="ECO:0000313" key="6">
    <source>
        <dbReference type="Proteomes" id="UP000282800"/>
    </source>
</evidence>
<evidence type="ECO:0000313" key="5">
    <source>
        <dbReference type="EMBL" id="RYJ60388.1"/>
    </source>
</evidence>
<evidence type="ECO:0000259" key="3">
    <source>
        <dbReference type="PROSITE" id="PS50885"/>
    </source>
</evidence>
<dbReference type="InterPro" id="IPR043128">
    <property type="entry name" value="Rev_trsase/Diguanyl_cyclase"/>
</dbReference>
<dbReference type="Gene3D" id="3.30.70.270">
    <property type="match status" value="1"/>
</dbReference>
<dbReference type="PROSITE" id="PS50885">
    <property type="entry name" value="HAMP"/>
    <property type="match status" value="1"/>
</dbReference>
<dbReference type="SMART" id="SM00267">
    <property type="entry name" value="GGDEF"/>
    <property type="match status" value="1"/>
</dbReference>
<feature type="transmembrane region" description="Helical" evidence="1">
    <location>
        <begin position="152"/>
        <end position="170"/>
    </location>
</feature>
<dbReference type="InterPro" id="IPR050706">
    <property type="entry name" value="Cyclic-di-GMP_PDE-like"/>
</dbReference>
<dbReference type="InterPro" id="IPR032244">
    <property type="entry name" value="LapD_MoxY_N"/>
</dbReference>
<dbReference type="InterPro" id="IPR042461">
    <property type="entry name" value="LapD_MoxY_peri_C"/>
</dbReference>
<reference evidence="5 6" key="1">
    <citation type="submission" date="2019-01" db="EMBL/GenBank/DDBJ databases">
        <title>High-quality draft genome of. Pseudomonas songnenensis str. L103, a full-fledged denitrifier isolated from 100 meters deep aquifer in a heavily nitrogen fertilized agricultural area.</title>
        <authorList>
            <person name="Liu M."/>
            <person name="Liu B."/>
        </authorList>
    </citation>
    <scope>NUCLEOTIDE SEQUENCE [LARGE SCALE GENOMIC DNA]</scope>
    <source>
        <strain evidence="5 6">L103</strain>
    </source>
</reference>
<dbReference type="Pfam" id="PF00672">
    <property type="entry name" value="HAMP"/>
    <property type="match status" value="1"/>
</dbReference>
<dbReference type="Gene3D" id="6.20.270.20">
    <property type="entry name" value="LapD/MoxY periplasmic domain"/>
    <property type="match status" value="1"/>
</dbReference>
<dbReference type="GO" id="GO:0016020">
    <property type="term" value="C:membrane"/>
    <property type="evidence" value="ECO:0007669"/>
    <property type="project" value="InterPro"/>
</dbReference>
<keyword evidence="1" id="KW-0812">Transmembrane</keyword>
<dbReference type="InterPro" id="IPR003660">
    <property type="entry name" value="HAMP_dom"/>
</dbReference>
<dbReference type="InterPro" id="IPR029787">
    <property type="entry name" value="Nucleotide_cyclase"/>
</dbReference>
<dbReference type="SUPFAM" id="SSF55073">
    <property type="entry name" value="Nucleotide cyclase"/>
    <property type="match status" value="1"/>
</dbReference>
<dbReference type="Gene3D" id="3.20.20.450">
    <property type="entry name" value="EAL domain"/>
    <property type="match status" value="1"/>
</dbReference>
<dbReference type="RefSeq" id="WP_126190523.1">
    <property type="nucleotide sequence ID" value="NZ_RWYU02000009.1"/>
</dbReference>
<dbReference type="CDD" id="cd01948">
    <property type="entry name" value="EAL"/>
    <property type="match status" value="1"/>
</dbReference>
<dbReference type="GO" id="GO:0071111">
    <property type="term" value="F:cyclic-guanylate-specific phosphodiesterase activity"/>
    <property type="evidence" value="ECO:0007669"/>
    <property type="project" value="InterPro"/>
</dbReference>
<proteinExistence type="predicted"/>
<dbReference type="Pfam" id="PF16448">
    <property type="entry name" value="LapD_MoxY_N"/>
    <property type="match status" value="1"/>
</dbReference>
<feature type="domain" description="GGDEF" evidence="4">
    <location>
        <begin position="265"/>
        <end position="399"/>
    </location>
</feature>
<comment type="caution">
    <text evidence="5">The sequence shown here is derived from an EMBL/GenBank/DDBJ whole genome shotgun (WGS) entry which is preliminary data.</text>
</comment>
<sequence>MSLLKQLFLAICLFLIVAFTGGFIASVENSREQSINQLRSHAQDAATALALSMTPHADDPVMLELLANSIFDSGYFSSIRVLRIPDDSPIVERNANIQLQQVPAWFAAIVDLPPQGGDALIMRGWEQAARVEVFSHPQFALAKLWDSTLATLLWLLACGAVSALLGGWLLRSQLRPLDRMVEQAQAITQREFITLPHLPRTPELRRVVQAMNQMVDKLKTLFAEEAERSEKLRQQAYQDDLTGLASRRLFDLRLSTQLAPAEHHAEGYLLLLQIHDLNGLNQRYGAQFSDRLIVAIGEQLMRLKSRRGRADWLAARNRGSEFVLLAPGLHQDEVTPLLDALSGELETLRPTGSTDSIPVAHIGVTAFRLGETPRDVLERADQALAQAQAGNSAWQLLEGYWAQPLRDQHSWHETLQQALADSALALYVQPVGLAAEPAQILHHKVLARLPIPSGEPLTAGHILPWLERLGWAARFDYIMLELVIARLKLTPQPLALSLSAATLRDARHLQQVFALLHSNPNEASHLILELDAQHLPVDAHLQHWSQKVRATGTRLGLQHFGGDFSKIGNLAHLGLAHVKVDGTYIRGIDKDEDKRLFIEAIYRTTNSIDLPLIAEMVETQGELRVLAELGVRGAMGHLLGAPRPWQTSIREGSASDS</sequence>
<dbReference type="GO" id="GO:0007165">
    <property type="term" value="P:signal transduction"/>
    <property type="evidence" value="ECO:0007669"/>
    <property type="project" value="InterPro"/>
</dbReference>
<dbReference type="EMBL" id="RWYU02000009">
    <property type="protein sequence ID" value="RYJ60388.1"/>
    <property type="molecule type" value="Genomic_DNA"/>
</dbReference>
<dbReference type="InterPro" id="IPR001633">
    <property type="entry name" value="EAL_dom"/>
</dbReference>
<dbReference type="SMART" id="SM00304">
    <property type="entry name" value="HAMP"/>
    <property type="match status" value="1"/>
</dbReference>
<dbReference type="InterPro" id="IPR035919">
    <property type="entry name" value="EAL_sf"/>
</dbReference>
<dbReference type="PROSITE" id="PS50887">
    <property type="entry name" value="GGDEF"/>
    <property type="match status" value="1"/>
</dbReference>
<dbReference type="CDD" id="cd06225">
    <property type="entry name" value="HAMP"/>
    <property type="match status" value="1"/>
</dbReference>